<keyword evidence="4 7" id="KW-1133">Transmembrane helix</keyword>
<evidence type="ECO:0000256" key="4">
    <source>
        <dbReference type="ARBA" id="ARBA00022989"/>
    </source>
</evidence>
<dbReference type="Pfam" id="PF02460">
    <property type="entry name" value="Patched"/>
    <property type="match status" value="1"/>
</dbReference>
<keyword evidence="3 7" id="KW-0812">Transmembrane</keyword>
<dbReference type="SUPFAM" id="SSF82866">
    <property type="entry name" value="Multidrug efflux transporter AcrB transmembrane domain"/>
    <property type="match status" value="1"/>
</dbReference>
<feature type="transmembrane region" description="Helical" evidence="7">
    <location>
        <begin position="325"/>
        <end position="343"/>
    </location>
</feature>
<sequence>PPLQRGNYCISKPLSGLFEKLGSTVGSYPFYFFIIPLFLSAALGVGFINLEDVADNDLERQFTPRKGPSKAVRAFVQENFPYNDSMFSEDRLYDKPHFASLIAVARDNLNILEGPAFEDVLRLNDKILNITVGNGQLAFSDLCAIADGECVSNVILDILSSSEAGPSSLTYPEYTYGSRSVFLGFVLGGVITDGRGSVRSARALKLLYILGDHENEVSKLWLRGFKSLMSKELNHNSLMLVSYYTSKSKQEEIDSHTTDGFPLFLITYACAITFSVLSCLRMDNVRNKVWVAVFGVLSSGLAVLSSFGLLLYIGVPFVITVANSPFLILGIGLNNMFIMVSDWQHTHVKDPVPERMAHTYKEAIMSITITALTDVLKFFIGVTSDFPSVQSFCLYTATSIIFCYIYTITFFGAFLALNGRREGSNRHWLTCKKIPSDRPDGRSKMYNICCVGGGYDKSTGAEKKQPASNFFKDYYGPF</sequence>
<evidence type="ECO:0000256" key="3">
    <source>
        <dbReference type="ARBA" id="ARBA00022692"/>
    </source>
</evidence>
<organism evidence="9 10">
    <name type="scientific">Amphiprion percula</name>
    <name type="common">Orange clownfish</name>
    <name type="synonym">Lutjanus percula</name>
    <dbReference type="NCBI Taxonomy" id="161767"/>
    <lineage>
        <taxon>Eukaryota</taxon>
        <taxon>Metazoa</taxon>
        <taxon>Chordata</taxon>
        <taxon>Craniata</taxon>
        <taxon>Vertebrata</taxon>
        <taxon>Euteleostomi</taxon>
        <taxon>Actinopterygii</taxon>
        <taxon>Neopterygii</taxon>
        <taxon>Teleostei</taxon>
        <taxon>Neoteleostei</taxon>
        <taxon>Acanthomorphata</taxon>
        <taxon>Ovalentaria</taxon>
        <taxon>Pomacentridae</taxon>
        <taxon>Amphiprion</taxon>
    </lineage>
</organism>
<reference evidence="9" key="3">
    <citation type="submission" date="2025-09" db="UniProtKB">
        <authorList>
            <consortium name="Ensembl"/>
        </authorList>
    </citation>
    <scope>IDENTIFICATION</scope>
</reference>
<comment type="subcellular location">
    <subcellularLocation>
        <location evidence="1">Membrane</location>
        <topology evidence="1">Multi-pass membrane protein</topology>
    </subcellularLocation>
</comment>
<protein>
    <recommendedName>
        <fullName evidence="8">SSD domain-containing protein</fullName>
    </recommendedName>
</protein>
<dbReference type="AlphaFoldDB" id="A0A3P8SN10"/>
<dbReference type="InterPro" id="IPR003392">
    <property type="entry name" value="PTHD_SSD"/>
</dbReference>
<dbReference type="Ensembl" id="ENSAPET00000013929.1">
    <property type="protein sequence ID" value="ENSAPEP00000013567.1"/>
    <property type="gene ID" value="ENSAPEG00000009664.1"/>
</dbReference>
<dbReference type="PANTHER" id="PTHR10796">
    <property type="entry name" value="PATCHED-RELATED"/>
    <property type="match status" value="1"/>
</dbReference>
<evidence type="ECO:0000256" key="1">
    <source>
        <dbReference type="ARBA" id="ARBA00004141"/>
    </source>
</evidence>
<reference evidence="9 10" key="1">
    <citation type="submission" date="2018-03" db="EMBL/GenBank/DDBJ databases">
        <title>Finding Nemo's genes: A chromosome-scale reference assembly of the genome of the orange clownfish Amphiprion percula.</title>
        <authorList>
            <person name="Lehmann R."/>
        </authorList>
    </citation>
    <scope>NUCLEOTIDE SEQUENCE</scope>
</reference>
<feature type="transmembrane region" description="Helical" evidence="7">
    <location>
        <begin position="30"/>
        <end position="50"/>
    </location>
</feature>
<dbReference type="InterPro" id="IPR051697">
    <property type="entry name" value="Patched_domain-protein"/>
</dbReference>
<reference evidence="9" key="2">
    <citation type="submission" date="2025-08" db="UniProtKB">
        <authorList>
            <consortium name="Ensembl"/>
        </authorList>
    </citation>
    <scope>IDENTIFICATION</scope>
</reference>
<evidence type="ECO:0000313" key="10">
    <source>
        <dbReference type="Proteomes" id="UP000265080"/>
    </source>
</evidence>
<proteinExistence type="inferred from homology"/>
<dbReference type="GO" id="GO:0016020">
    <property type="term" value="C:membrane"/>
    <property type="evidence" value="ECO:0007669"/>
    <property type="project" value="UniProtKB-SubCell"/>
</dbReference>
<name>A0A3P8SN10_AMPPE</name>
<evidence type="ECO:0000256" key="7">
    <source>
        <dbReference type="SAM" id="Phobius"/>
    </source>
</evidence>
<keyword evidence="6" id="KW-0325">Glycoprotein</keyword>
<dbReference type="PANTHER" id="PTHR10796:SF60">
    <property type="entry name" value="PATCHED DOMAIN-CONTAINING PROTEIN 3"/>
    <property type="match status" value="1"/>
</dbReference>
<accession>A0A3P8SN10</accession>
<dbReference type="InterPro" id="IPR000731">
    <property type="entry name" value="SSD"/>
</dbReference>
<feature type="transmembrane region" description="Helical" evidence="7">
    <location>
        <begin position="363"/>
        <end position="382"/>
    </location>
</feature>
<dbReference type="OMA" id="WECMANE"/>
<evidence type="ECO:0000313" key="9">
    <source>
        <dbReference type="Ensembl" id="ENSAPEP00000013567.1"/>
    </source>
</evidence>
<feature type="transmembrane region" description="Helical" evidence="7">
    <location>
        <begin position="289"/>
        <end position="313"/>
    </location>
</feature>
<dbReference type="Gene3D" id="1.20.1640.10">
    <property type="entry name" value="Multidrug efflux transporter AcrB transmembrane domain"/>
    <property type="match status" value="1"/>
</dbReference>
<comment type="similarity">
    <text evidence="2">Belongs to the patched family.</text>
</comment>
<feature type="transmembrane region" description="Helical" evidence="7">
    <location>
        <begin position="394"/>
        <end position="417"/>
    </location>
</feature>
<dbReference type="GeneTree" id="ENSGT00940000158727"/>
<dbReference type="Proteomes" id="UP000265080">
    <property type="component" value="Chromosome 22"/>
</dbReference>
<evidence type="ECO:0000259" key="8">
    <source>
        <dbReference type="PROSITE" id="PS50156"/>
    </source>
</evidence>
<dbReference type="PROSITE" id="PS50156">
    <property type="entry name" value="SSD"/>
    <property type="match status" value="1"/>
</dbReference>
<feature type="domain" description="SSD" evidence="8">
    <location>
        <begin position="260"/>
        <end position="417"/>
    </location>
</feature>
<evidence type="ECO:0000256" key="2">
    <source>
        <dbReference type="ARBA" id="ARBA00005585"/>
    </source>
</evidence>
<evidence type="ECO:0000256" key="5">
    <source>
        <dbReference type="ARBA" id="ARBA00023136"/>
    </source>
</evidence>
<keyword evidence="5 7" id="KW-0472">Membrane</keyword>
<evidence type="ECO:0000256" key="6">
    <source>
        <dbReference type="ARBA" id="ARBA00023180"/>
    </source>
</evidence>
<keyword evidence="10" id="KW-1185">Reference proteome</keyword>